<evidence type="ECO:0008006" key="7">
    <source>
        <dbReference type="Google" id="ProtNLM"/>
    </source>
</evidence>
<evidence type="ECO:0000313" key="6">
    <source>
        <dbReference type="Proteomes" id="UP000016646"/>
    </source>
</evidence>
<dbReference type="EMBL" id="AUZJ01000014">
    <property type="protein sequence ID" value="ERF61209.1"/>
    <property type="molecule type" value="Genomic_DNA"/>
</dbReference>
<dbReference type="AlphaFoldDB" id="U1GXC7"/>
<proteinExistence type="predicted"/>
<sequence length="536" mass="59586">MSASPDWIIGAEQFTLADKRDVFPSDGAASRTVPALILEQLAENLERMPTAEERLDRSEYALSRSRIDLFLQLSREVQVRDSLVLGDYTEKQLEAKLKDADKKIAELKIKIEKNLIEEEREREKAAPDMERERRRKKNIEAGAVVEDRRPDAERSDRERFINLFRSDADDTPRSERVSLYKGDFSALFDAGEAAKKAGYESRAFENAVVAAKINALLTGTMTSYGGYVSVSVSLIVYPGAKVIGTVTDVGSLEDIRPLAVRIARFLTPEITNAMPVELLFTVSPPEAAEHITISVDDIVYREVPDRLVVQAGVHSVLFSAPGFKQAGTSYAFRGARSFSISAELVPDNPSSLFVRLKKPIVGTLFANGTEAGKTDEENLPIKLIINDEPVLGQFITKDGSAAPFYIAYRMLKDNASLAFRAEPFDRSKYIDRRRRRLYTSYSVLVTSLLATFYTYGTFYTESIAYSKGYTDIESAKKWQSASQVCTGISIGCGAWCIYELVRYFIAADKVLPARARVVKDGKIDDAGDAESISIGR</sequence>
<dbReference type="EMBL" id="AVQI01000016">
    <property type="protein sequence ID" value="ERK04699.1"/>
    <property type="molecule type" value="Genomic_DNA"/>
</dbReference>
<dbReference type="Proteomes" id="UP000016412">
    <property type="component" value="Unassembled WGS sequence"/>
</dbReference>
<organism evidence="3 5">
    <name type="scientific">Treponema socranskii subsp. socranskii VPI DR56BR1116 = ATCC 35536</name>
    <dbReference type="NCBI Taxonomy" id="1125725"/>
    <lineage>
        <taxon>Bacteria</taxon>
        <taxon>Pseudomonadati</taxon>
        <taxon>Spirochaetota</taxon>
        <taxon>Spirochaetia</taxon>
        <taxon>Spirochaetales</taxon>
        <taxon>Treponemataceae</taxon>
        <taxon>Treponema</taxon>
    </lineage>
</organism>
<gene>
    <name evidence="4" type="ORF">HMPREF0860_1298</name>
    <name evidence="3" type="ORF">HMPREF1325_1920</name>
</gene>
<comment type="caution">
    <text evidence="3">The sequence shown here is derived from an EMBL/GenBank/DDBJ whole genome shotgun (WGS) entry which is preliminary data.</text>
</comment>
<keyword evidence="2" id="KW-0812">Transmembrane</keyword>
<dbReference type="PATRIC" id="fig|1125725.3.peg.733"/>
<dbReference type="eggNOG" id="ENOG5032HA5">
    <property type="taxonomic scope" value="Bacteria"/>
</dbReference>
<keyword evidence="6" id="KW-1185">Reference proteome</keyword>
<evidence type="ECO:0000313" key="4">
    <source>
        <dbReference type="EMBL" id="ERK04699.1"/>
    </source>
</evidence>
<evidence type="ECO:0000313" key="3">
    <source>
        <dbReference type="EMBL" id="ERF61209.1"/>
    </source>
</evidence>
<dbReference type="Proteomes" id="UP000016646">
    <property type="component" value="Unassembled WGS sequence"/>
</dbReference>
<keyword evidence="2" id="KW-0472">Membrane</keyword>
<reference evidence="5 6" key="1">
    <citation type="submission" date="2013-08" db="EMBL/GenBank/DDBJ databases">
        <authorList>
            <person name="Durkin A.S."/>
            <person name="Haft D.R."/>
            <person name="McCorrison J."/>
            <person name="Torralba M."/>
            <person name="Gillis M."/>
            <person name="Haft D.H."/>
            <person name="Methe B."/>
            <person name="Sutton G."/>
            <person name="Nelson K.E."/>
        </authorList>
    </citation>
    <scope>NUCLEOTIDE SEQUENCE [LARGE SCALE GENOMIC DNA]</scope>
    <source>
        <strain evidence="4 6">ATCC 35536</strain>
        <strain evidence="3 5">VPI DR56BR1116</strain>
    </source>
</reference>
<evidence type="ECO:0000313" key="5">
    <source>
        <dbReference type="Proteomes" id="UP000016412"/>
    </source>
</evidence>
<keyword evidence="1" id="KW-0175">Coiled coil</keyword>
<evidence type="ECO:0000256" key="1">
    <source>
        <dbReference type="SAM" id="Coils"/>
    </source>
</evidence>
<feature type="coiled-coil region" evidence="1">
    <location>
        <begin position="90"/>
        <end position="122"/>
    </location>
</feature>
<dbReference type="STRING" id="1125725.HMPREF1325_1920"/>
<accession>U1GXC7</accession>
<name>U1GXC7_TRESO</name>
<keyword evidence="2" id="KW-1133">Transmembrane helix</keyword>
<feature type="transmembrane region" description="Helical" evidence="2">
    <location>
        <begin position="437"/>
        <end position="456"/>
    </location>
</feature>
<evidence type="ECO:0000256" key="2">
    <source>
        <dbReference type="SAM" id="Phobius"/>
    </source>
</evidence>
<protein>
    <recommendedName>
        <fullName evidence="7">PEGA domain-containing protein</fullName>
    </recommendedName>
</protein>